<dbReference type="GO" id="GO:0016301">
    <property type="term" value="F:kinase activity"/>
    <property type="evidence" value="ECO:0007669"/>
    <property type="project" value="UniProtKB-KW"/>
</dbReference>
<keyword evidence="1" id="KW-0418">Kinase</keyword>
<reference evidence="1 2" key="1">
    <citation type="submission" date="2019-06" db="EMBL/GenBank/DDBJ databases">
        <title>Complete genome sequence of Ensifer mexicanus ITTG R7 isolated from nodules of Acacia angustissima (Mill.) Kuntze.</title>
        <authorList>
            <person name="Rincon-Rosales R."/>
            <person name="Rogel M.A."/>
            <person name="Guerrero G."/>
            <person name="Rincon-Molina C.I."/>
            <person name="Lopez-Lopez A."/>
            <person name="Martinez-Romero E."/>
        </authorList>
    </citation>
    <scope>NUCLEOTIDE SEQUENCE [LARGE SCALE GENOMIC DNA]</scope>
    <source>
        <strain evidence="1 2">ITTG R7</strain>
    </source>
</reference>
<dbReference type="Proteomes" id="UP000510721">
    <property type="component" value="Chromosome"/>
</dbReference>
<dbReference type="SUPFAM" id="SSF53795">
    <property type="entry name" value="PEP carboxykinase-like"/>
    <property type="match status" value="1"/>
</dbReference>
<keyword evidence="2" id="KW-1185">Reference proteome</keyword>
<keyword evidence="1" id="KW-0808">Transferase</keyword>
<protein>
    <submittedName>
        <fullName evidence="1">Serine kinase</fullName>
    </submittedName>
</protein>
<dbReference type="Gene3D" id="3.40.50.300">
    <property type="entry name" value="P-loop containing nucleotide triphosphate hydrolases"/>
    <property type="match status" value="1"/>
</dbReference>
<dbReference type="InterPro" id="IPR027417">
    <property type="entry name" value="P-loop_NTPase"/>
</dbReference>
<proteinExistence type="predicted"/>
<dbReference type="KEGG" id="emx:FKV68_17295"/>
<gene>
    <name evidence="1" type="ORF">FKV68_17295</name>
</gene>
<dbReference type="EMBL" id="CP041238">
    <property type="protein sequence ID" value="QLL63072.1"/>
    <property type="molecule type" value="Genomic_DNA"/>
</dbReference>
<name>A0A859QEC0_9HYPH</name>
<evidence type="ECO:0000313" key="1">
    <source>
        <dbReference type="EMBL" id="QLL63072.1"/>
    </source>
</evidence>
<dbReference type="AlphaFoldDB" id="A0A859QEC0"/>
<sequence>MKFRVSDGARFFLLGQRKTIFVEPAQQIFEVDDLTAYLTCNLVEALSFQEMVSDLVGRGLARGPANAFVKKYLRSWSRQGLLDVVLDENDGQPIHTHVLDLATTAAAIAYYDRSVRDLFLPVFDHLARPGAQAALAYDVARFGDCGCIRRNGSRGMIVTSAEAVPALKGFLTEDALGAVGTDVALHGALLVKNARSLLICGAPGAGKTTLALALVAAGFDCGGDDIALMDGRGLMRGVPFAPALKSGSWDLLDGLRDAIIACPVHRRLDNKRVRYLAPVRYAPREHVPLHMIVLIRRRKEGPAVISAVEPVQALSELLSGAFTSERRLDVMQFESLLTAVSGARLVELTFSRLDEAVAILSRYHEEG</sequence>
<evidence type="ECO:0000313" key="2">
    <source>
        <dbReference type="Proteomes" id="UP000510721"/>
    </source>
</evidence>
<accession>A0A859QEC0</accession>
<organism evidence="1 2">
    <name type="scientific">Sinorhizobium mexicanum</name>
    <dbReference type="NCBI Taxonomy" id="375549"/>
    <lineage>
        <taxon>Bacteria</taxon>
        <taxon>Pseudomonadati</taxon>
        <taxon>Pseudomonadota</taxon>
        <taxon>Alphaproteobacteria</taxon>
        <taxon>Hyphomicrobiales</taxon>
        <taxon>Rhizobiaceae</taxon>
        <taxon>Sinorhizobium/Ensifer group</taxon>
        <taxon>Sinorhizobium</taxon>
    </lineage>
</organism>